<feature type="non-terminal residue" evidence="1">
    <location>
        <position position="1"/>
    </location>
</feature>
<comment type="caution">
    <text evidence="1">The sequence shown here is derived from an EMBL/GenBank/DDBJ whole genome shotgun (WGS) entry which is preliminary data.</text>
</comment>
<sequence length="145" mass="15888">RPRGPDPGPRTPASPWPNTRHVCDLFLEPMYIKQEGIPRCPNAGWLGLSIILMFTGTRCEERAAVCDGGTSGPTTSSSLNSLGNLGSRQDCAKYSTLFGQHEGVFDGFIGNEVVGWSSERCDRLSSKYLICEPKEISARQRNVLI</sequence>
<evidence type="ECO:0000313" key="1">
    <source>
        <dbReference type="EMBL" id="CAE6525338.1"/>
    </source>
</evidence>
<dbReference type="EMBL" id="CAJMXA010003891">
    <property type="protein sequence ID" value="CAE6525338.1"/>
    <property type="molecule type" value="Genomic_DNA"/>
</dbReference>
<dbReference type="AlphaFoldDB" id="A0A8H3DKK2"/>
<gene>
    <name evidence="1" type="ORF">RDB_LOCUS156991</name>
</gene>
<reference evidence="1" key="1">
    <citation type="submission" date="2021-01" db="EMBL/GenBank/DDBJ databases">
        <authorList>
            <person name="Kaushik A."/>
        </authorList>
    </citation>
    <scope>NUCLEOTIDE SEQUENCE</scope>
    <source>
        <strain evidence="1">AG6-10EEA</strain>
    </source>
</reference>
<name>A0A8H3DKK2_9AGAM</name>
<dbReference type="Proteomes" id="UP000663853">
    <property type="component" value="Unassembled WGS sequence"/>
</dbReference>
<organism evidence="1 2">
    <name type="scientific">Rhizoctonia solani</name>
    <dbReference type="NCBI Taxonomy" id="456999"/>
    <lineage>
        <taxon>Eukaryota</taxon>
        <taxon>Fungi</taxon>
        <taxon>Dikarya</taxon>
        <taxon>Basidiomycota</taxon>
        <taxon>Agaricomycotina</taxon>
        <taxon>Agaricomycetes</taxon>
        <taxon>Cantharellales</taxon>
        <taxon>Ceratobasidiaceae</taxon>
        <taxon>Rhizoctonia</taxon>
    </lineage>
</organism>
<protein>
    <submittedName>
        <fullName evidence="1">Uncharacterized protein</fullName>
    </submittedName>
</protein>
<proteinExistence type="predicted"/>
<accession>A0A8H3DKK2</accession>
<evidence type="ECO:0000313" key="2">
    <source>
        <dbReference type="Proteomes" id="UP000663853"/>
    </source>
</evidence>